<dbReference type="OrthoDB" id="9793848at2"/>
<organism evidence="3 4">
    <name type="scientific">Pedobacter ginsengisoli</name>
    <dbReference type="NCBI Taxonomy" id="363852"/>
    <lineage>
        <taxon>Bacteria</taxon>
        <taxon>Pseudomonadati</taxon>
        <taxon>Bacteroidota</taxon>
        <taxon>Sphingobacteriia</taxon>
        <taxon>Sphingobacteriales</taxon>
        <taxon>Sphingobacteriaceae</taxon>
        <taxon>Pedobacter</taxon>
    </lineage>
</organism>
<dbReference type="GO" id="GO:0016154">
    <property type="term" value="F:pyrimidine-nucleoside phosphorylase activity"/>
    <property type="evidence" value="ECO:0007669"/>
    <property type="project" value="TreeGrafter"/>
</dbReference>
<dbReference type="InterPro" id="IPR009664">
    <property type="entry name" value="Ppnp"/>
</dbReference>
<dbReference type="KEGG" id="pgs:CPT03_17800"/>
<dbReference type="Proteomes" id="UP000223749">
    <property type="component" value="Chromosome"/>
</dbReference>
<dbReference type="PANTHER" id="PTHR36540">
    <property type="entry name" value="PYRIMIDINE/PURINE NUCLEOSIDE PHOSPHORYLASE"/>
    <property type="match status" value="1"/>
</dbReference>
<evidence type="ECO:0000313" key="3">
    <source>
        <dbReference type="EMBL" id="ATP58186.1"/>
    </source>
</evidence>
<evidence type="ECO:0000313" key="4">
    <source>
        <dbReference type="Proteomes" id="UP000223749"/>
    </source>
</evidence>
<dbReference type="Gene3D" id="2.60.120.10">
    <property type="entry name" value="Jelly Rolls"/>
    <property type="match status" value="1"/>
</dbReference>
<dbReference type="SUPFAM" id="SSF51182">
    <property type="entry name" value="RmlC-like cupins"/>
    <property type="match status" value="1"/>
</dbReference>
<dbReference type="InterPro" id="IPR014710">
    <property type="entry name" value="RmlC-like_jellyroll"/>
</dbReference>
<dbReference type="InterPro" id="IPR011051">
    <property type="entry name" value="RmlC_Cupin_sf"/>
</dbReference>
<dbReference type="GO" id="GO:0004731">
    <property type="term" value="F:purine-nucleoside phosphorylase activity"/>
    <property type="evidence" value="ECO:0007669"/>
    <property type="project" value="TreeGrafter"/>
</dbReference>
<name>A0A2D1U9B0_9SPHI</name>
<dbReference type="Pfam" id="PF06865">
    <property type="entry name" value="Ppnp"/>
    <property type="match status" value="1"/>
</dbReference>
<reference evidence="3 4" key="1">
    <citation type="submission" date="2017-10" db="EMBL/GenBank/DDBJ databases">
        <title>Whole genome of Pedobacter ginsengisoli T01R-27 isolated from tomato rhizosphere.</title>
        <authorList>
            <person name="Weon H.-Y."/>
            <person name="Lee S.A."/>
            <person name="Sang M.K."/>
            <person name="Song J."/>
        </authorList>
    </citation>
    <scope>NUCLEOTIDE SEQUENCE [LARGE SCALE GENOMIC DNA]</scope>
    <source>
        <strain evidence="3 4">T01R-27</strain>
    </source>
</reference>
<dbReference type="PANTHER" id="PTHR36540:SF1">
    <property type="entry name" value="PYRIMIDINE_PURINE NUCLEOSIDE PHOSPHORYLASE"/>
    <property type="match status" value="1"/>
</dbReference>
<keyword evidence="2" id="KW-0808">Transferase</keyword>
<protein>
    <submittedName>
        <fullName evidence="3">Uncharacterized protein</fullName>
    </submittedName>
</protein>
<dbReference type="RefSeq" id="WP_099440091.1">
    <property type="nucleotide sequence ID" value="NZ_CP024091.1"/>
</dbReference>
<evidence type="ECO:0000256" key="2">
    <source>
        <dbReference type="ARBA" id="ARBA00022679"/>
    </source>
</evidence>
<proteinExistence type="predicted"/>
<dbReference type="EMBL" id="CP024091">
    <property type="protein sequence ID" value="ATP58186.1"/>
    <property type="molecule type" value="Genomic_DNA"/>
</dbReference>
<keyword evidence="1" id="KW-0328">Glycosyltransferase</keyword>
<gene>
    <name evidence="3" type="ORF">CPT03_17800</name>
</gene>
<dbReference type="AlphaFoldDB" id="A0A2D1U9B0"/>
<dbReference type="GO" id="GO:0005829">
    <property type="term" value="C:cytosol"/>
    <property type="evidence" value="ECO:0007669"/>
    <property type="project" value="TreeGrafter"/>
</dbReference>
<accession>A0A2D1U9B0</accession>
<evidence type="ECO:0000256" key="1">
    <source>
        <dbReference type="ARBA" id="ARBA00022676"/>
    </source>
</evidence>
<sequence length="104" mass="11437">MSNSDNSSELNEAISHNVYFEGKVQSLGLKTLKGKATVGVMKKGTYTFSASSPEEMIVMAGTMHAQLPGESYKEYKEQESFHVEAGTSFEVICNDDVAYICYYG</sequence>
<keyword evidence="4" id="KW-1185">Reference proteome</keyword>